<dbReference type="InterPro" id="IPR011006">
    <property type="entry name" value="CheY-like_superfamily"/>
</dbReference>
<dbReference type="SMART" id="SM00448">
    <property type="entry name" value="REC"/>
    <property type="match status" value="1"/>
</dbReference>
<organism evidence="3 4">
    <name type="scientific">Mobilicoccus pelagius NBRC 104925</name>
    <dbReference type="NCBI Taxonomy" id="1089455"/>
    <lineage>
        <taxon>Bacteria</taxon>
        <taxon>Bacillati</taxon>
        <taxon>Actinomycetota</taxon>
        <taxon>Actinomycetes</taxon>
        <taxon>Micrococcales</taxon>
        <taxon>Dermatophilaceae</taxon>
        <taxon>Mobilicoccus</taxon>
    </lineage>
</organism>
<evidence type="ECO:0000313" key="3">
    <source>
        <dbReference type="EMBL" id="GAB49495.1"/>
    </source>
</evidence>
<feature type="domain" description="Response regulatory" evidence="2">
    <location>
        <begin position="2"/>
        <end position="121"/>
    </location>
</feature>
<dbReference type="EMBL" id="BAFE01000089">
    <property type="protein sequence ID" value="GAB49495.1"/>
    <property type="molecule type" value="Genomic_DNA"/>
</dbReference>
<keyword evidence="1" id="KW-0597">Phosphoprotein</keyword>
<sequence length="130" mass="13986">MRVLLFSDDRTTRDSVRLAVGRRPAPDVEIDSWVECATAPAVLEAVHDGRADVLILDGEAAPLGGLGLCRQLKHEVFDCPPVVVLTGRPQDAWLASWSYADAAVAQPFDALTMSQAVVDVARALPDPTDH</sequence>
<dbReference type="GO" id="GO:0000160">
    <property type="term" value="P:phosphorelay signal transduction system"/>
    <property type="evidence" value="ECO:0007669"/>
    <property type="project" value="InterPro"/>
</dbReference>
<dbReference type="Gene3D" id="3.40.50.2300">
    <property type="match status" value="1"/>
</dbReference>
<dbReference type="eggNOG" id="COG0784">
    <property type="taxonomic scope" value="Bacteria"/>
</dbReference>
<gene>
    <name evidence="3" type="ORF">MOPEL_130_01020</name>
</gene>
<evidence type="ECO:0000256" key="1">
    <source>
        <dbReference type="PROSITE-ProRule" id="PRU00169"/>
    </source>
</evidence>
<dbReference type="InterPro" id="IPR001789">
    <property type="entry name" value="Sig_transdc_resp-reg_receiver"/>
</dbReference>
<dbReference type="AlphaFoldDB" id="H5UUT7"/>
<dbReference type="STRING" id="1089455.MOPEL_130_01020"/>
<comment type="caution">
    <text evidence="3">The sequence shown here is derived from an EMBL/GenBank/DDBJ whole genome shotgun (WGS) entry which is preliminary data.</text>
</comment>
<keyword evidence="4" id="KW-1185">Reference proteome</keyword>
<evidence type="ECO:0000313" key="4">
    <source>
        <dbReference type="Proteomes" id="UP000004367"/>
    </source>
</evidence>
<evidence type="ECO:0000259" key="2">
    <source>
        <dbReference type="PROSITE" id="PS50110"/>
    </source>
</evidence>
<reference evidence="3 4" key="1">
    <citation type="submission" date="2012-02" db="EMBL/GenBank/DDBJ databases">
        <title>Whole genome shotgun sequence of Mobilicoccus pelagius NBRC 104925.</title>
        <authorList>
            <person name="Yoshida Y."/>
            <person name="Hosoyama A."/>
            <person name="Tsuchikane K."/>
            <person name="Katsumata H."/>
            <person name="Yamazaki S."/>
            <person name="Fujita N."/>
        </authorList>
    </citation>
    <scope>NUCLEOTIDE SEQUENCE [LARGE SCALE GENOMIC DNA]</scope>
    <source>
        <strain evidence="3 4">NBRC 104925</strain>
    </source>
</reference>
<dbReference type="Proteomes" id="UP000004367">
    <property type="component" value="Unassembled WGS sequence"/>
</dbReference>
<proteinExistence type="predicted"/>
<accession>H5UUT7</accession>
<feature type="modified residue" description="4-aspartylphosphate" evidence="1">
    <location>
        <position position="57"/>
    </location>
</feature>
<dbReference type="PROSITE" id="PS50110">
    <property type="entry name" value="RESPONSE_REGULATORY"/>
    <property type="match status" value="1"/>
</dbReference>
<dbReference type="SUPFAM" id="SSF52172">
    <property type="entry name" value="CheY-like"/>
    <property type="match status" value="1"/>
</dbReference>
<name>H5UUT7_9MICO</name>
<protein>
    <submittedName>
        <fullName evidence="3">Putative response regulator</fullName>
    </submittedName>
</protein>